<dbReference type="PRINTS" id="PR00081">
    <property type="entry name" value="GDHRDH"/>
</dbReference>
<evidence type="ECO:0000256" key="1">
    <source>
        <dbReference type="ARBA" id="ARBA00006484"/>
    </source>
</evidence>
<sequence length="260" mass="27437">MRFSDKVVLVTGAGRGMGRAIALAFAKEGAKVVVSARTAKYGEQTVTQIEEAGGTAFLVLGDVADRPAVKAMIDSAVEKFGGLDVVVHCAADAAHGLIAEMPDEVFSNLVNCNIQSVFWIAKDSVPHLSKAKDKGRLIYISSGSANRSFTPKLIPYASSKAFMNAFARNLAVEFGPMNVLVNVVEPGLIATDRMLGELGEELPEFFASHFPIARLGQSADIASAVLFMASNEASYITGTSLLVDGGATMVPLPNLDKALK</sequence>
<dbReference type="RefSeq" id="WP_090541397.1">
    <property type="nucleotide sequence ID" value="NZ_FOYD01000023.1"/>
</dbReference>
<protein>
    <submittedName>
        <fullName evidence="4">3-oxoacyl-[acyl-carrier protein] reductase</fullName>
    </submittedName>
</protein>
<dbReference type="InterPro" id="IPR057326">
    <property type="entry name" value="KR_dom"/>
</dbReference>
<reference evidence="4 5" key="1">
    <citation type="submission" date="2016-10" db="EMBL/GenBank/DDBJ databases">
        <authorList>
            <person name="de Groot N.N."/>
        </authorList>
    </citation>
    <scope>NUCLEOTIDE SEQUENCE [LARGE SCALE GENOMIC DNA]</scope>
    <source>
        <strain evidence="4 5">JCM 18415</strain>
    </source>
</reference>
<dbReference type="Gene3D" id="3.40.50.720">
    <property type="entry name" value="NAD(P)-binding Rossmann-like Domain"/>
    <property type="match status" value="1"/>
</dbReference>
<feature type="domain" description="Ketoreductase" evidence="3">
    <location>
        <begin position="6"/>
        <end position="187"/>
    </location>
</feature>
<dbReference type="PANTHER" id="PTHR43639:SF1">
    <property type="entry name" value="SHORT-CHAIN DEHYDROGENASE_REDUCTASE FAMILY PROTEIN"/>
    <property type="match status" value="1"/>
</dbReference>
<keyword evidence="2" id="KW-0560">Oxidoreductase</keyword>
<dbReference type="FunFam" id="3.40.50.720:FF:000084">
    <property type="entry name" value="Short-chain dehydrogenase reductase"/>
    <property type="match status" value="1"/>
</dbReference>
<accession>A0A1I6C9S4</accession>
<evidence type="ECO:0000313" key="4">
    <source>
        <dbReference type="EMBL" id="SFQ89919.1"/>
    </source>
</evidence>
<dbReference type="EMBL" id="FOYD01000023">
    <property type="protein sequence ID" value="SFQ89919.1"/>
    <property type="molecule type" value="Genomic_DNA"/>
</dbReference>
<evidence type="ECO:0000259" key="3">
    <source>
        <dbReference type="SMART" id="SM00822"/>
    </source>
</evidence>
<proteinExistence type="inferred from homology"/>
<evidence type="ECO:0000256" key="2">
    <source>
        <dbReference type="ARBA" id="ARBA00023002"/>
    </source>
</evidence>
<dbReference type="GO" id="GO:0016491">
    <property type="term" value="F:oxidoreductase activity"/>
    <property type="evidence" value="ECO:0007669"/>
    <property type="project" value="UniProtKB-KW"/>
</dbReference>
<dbReference type="Proteomes" id="UP000242815">
    <property type="component" value="Unassembled WGS sequence"/>
</dbReference>
<gene>
    <name evidence="4" type="ORF">SAMN05216578_1234</name>
</gene>
<evidence type="ECO:0000313" key="5">
    <source>
        <dbReference type="Proteomes" id="UP000242815"/>
    </source>
</evidence>
<dbReference type="AlphaFoldDB" id="A0A1I6C9S4"/>
<dbReference type="InterPro" id="IPR002347">
    <property type="entry name" value="SDR_fam"/>
</dbReference>
<dbReference type="PANTHER" id="PTHR43639">
    <property type="entry name" value="OXIDOREDUCTASE, SHORT-CHAIN DEHYDROGENASE/REDUCTASE FAMILY (AFU_ORTHOLOGUE AFUA_5G02870)"/>
    <property type="match status" value="1"/>
</dbReference>
<dbReference type="Pfam" id="PF13561">
    <property type="entry name" value="adh_short_C2"/>
    <property type="match status" value="1"/>
</dbReference>
<organism evidence="4 5">
    <name type="scientific">Halopseudomonas formosensis</name>
    <dbReference type="NCBI Taxonomy" id="1002526"/>
    <lineage>
        <taxon>Bacteria</taxon>
        <taxon>Pseudomonadati</taxon>
        <taxon>Pseudomonadota</taxon>
        <taxon>Gammaproteobacteria</taxon>
        <taxon>Pseudomonadales</taxon>
        <taxon>Pseudomonadaceae</taxon>
        <taxon>Halopseudomonas</taxon>
    </lineage>
</organism>
<name>A0A1I6C9S4_9GAMM</name>
<comment type="similarity">
    <text evidence="1">Belongs to the short-chain dehydrogenases/reductases (SDR) family.</text>
</comment>
<dbReference type="SMART" id="SM00822">
    <property type="entry name" value="PKS_KR"/>
    <property type="match status" value="1"/>
</dbReference>
<dbReference type="STRING" id="1002526.SAMN05216578_1234"/>
<dbReference type="SUPFAM" id="SSF51735">
    <property type="entry name" value="NAD(P)-binding Rossmann-fold domains"/>
    <property type="match status" value="1"/>
</dbReference>
<dbReference type="InterPro" id="IPR036291">
    <property type="entry name" value="NAD(P)-bd_dom_sf"/>
</dbReference>
<dbReference type="OrthoDB" id="9787298at2"/>